<dbReference type="GO" id="GO:0016740">
    <property type="term" value="F:transferase activity"/>
    <property type="evidence" value="ECO:0007669"/>
    <property type="project" value="UniProtKB-KW"/>
</dbReference>
<proteinExistence type="predicted"/>
<accession>A0A1G5L5E4</accession>
<reference evidence="1 2" key="1">
    <citation type="submission" date="2016-10" db="EMBL/GenBank/DDBJ databases">
        <authorList>
            <person name="de Groot N.N."/>
        </authorList>
    </citation>
    <scope>NUCLEOTIDE SEQUENCE [LARGE SCALE GENOMIC DNA]</scope>
    <source>
        <strain evidence="1 2">DSM 18978</strain>
    </source>
</reference>
<dbReference type="RefSeq" id="WP_091547285.1">
    <property type="nucleotide sequence ID" value="NZ_FMUS01000038.1"/>
</dbReference>
<dbReference type="Proteomes" id="UP000198636">
    <property type="component" value="Unassembled WGS sequence"/>
</dbReference>
<keyword evidence="1" id="KW-0808">Transferase</keyword>
<sequence>MKLAIVINVFVAEDRGVIHTFDHPTFLDDFEKVETLTHTINSINELNPIDTEVKLYIFGIDVSKTTKNDNIIKCKISKILQNTRFPYEIITNRDIYFNREKYDSDIFSVENYSTIRNQGFLYASKDNIDYLIQIDDDEILRKDYLIKVKALVNEHNDKYIFTAPYEKNGTVMITAKDDLISWKKFTSMNKDMIKLMRDDTIKESLFGFGGNMIIQKNVFETICYPEDVTRGEDFSFLLAARLIYENGNSISNISQYDTRYRSYFVPDKTLTIIHKPPYEAKKDYLFYIEKNLTRFIYDWGRFKSQSNFNGDDLETLSYYMSEMINHENMRVKTDEILEELSIKYEKDSLIELRNKLYYTIEHASKNNLFNIFKNRQQEYINIVKRFKSSKRNE</sequence>
<dbReference type="InterPro" id="IPR029044">
    <property type="entry name" value="Nucleotide-diphossugar_trans"/>
</dbReference>
<dbReference type="STRING" id="1120976.SAMN03080606_04044"/>
<name>A0A1G5L5E4_9FIRM</name>
<dbReference type="EMBL" id="FMUS01000038">
    <property type="protein sequence ID" value="SCZ07671.1"/>
    <property type="molecule type" value="Genomic_DNA"/>
</dbReference>
<gene>
    <name evidence="1" type="ORF">SAMN03080606_04044</name>
</gene>
<evidence type="ECO:0000313" key="2">
    <source>
        <dbReference type="Proteomes" id="UP000198636"/>
    </source>
</evidence>
<evidence type="ECO:0000313" key="1">
    <source>
        <dbReference type="EMBL" id="SCZ07671.1"/>
    </source>
</evidence>
<protein>
    <submittedName>
        <fullName evidence="1">Glycosyltransferase, GT2 family</fullName>
    </submittedName>
</protein>
<organism evidence="1 2">
    <name type="scientific">Alkaliphilus peptidifermentans DSM 18978</name>
    <dbReference type="NCBI Taxonomy" id="1120976"/>
    <lineage>
        <taxon>Bacteria</taxon>
        <taxon>Bacillati</taxon>
        <taxon>Bacillota</taxon>
        <taxon>Clostridia</taxon>
        <taxon>Peptostreptococcales</taxon>
        <taxon>Natronincolaceae</taxon>
        <taxon>Alkaliphilus</taxon>
    </lineage>
</organism>
<dbReference type="SUPFAM" id="SSF53448">
    <property type="entry name" value="Nucleotide-diphospho-sugar transferases"/>
    <property type="match status" value="1"/>
</dbReference>
<dbReference type="AlphaFoldDB" id="A0A1G5L5E4"/>
<dbReference type="OrthoDB" id="183314at2"/>
<keyword evidence="2" id="KW-1185">Reference proteome</keyword>